<keyword evidence="3" id="KW-1185">Reference proteome</keyword>
<accession>A0A3N0J0W7</accession>
<dbReference type="AlphaFoldDB" id="A0A3N0J0W7"/>
<dbReference type="Proteomes" id="UP000270112">
    <property type="component" value="Unassembled WGS sequence"/>
</dbReference>
<dbReference type="Proteomes" id="UP000253817">
    <property type="component" value="Unassembled WGS sequence"/>
</dbReference>
<dbReference type="Gene3D" id="3.10.129.10">
    <property type="entry name" value="Hotdog Thioesterase"/>
    <property type="match status" value="1"/>
</dbReference>
<sequence>MDQAYLEGLAKNVNEGPTPFINLAKLQPEIIEERHVRLGLPVQELHMNHVGIAYAGSEFVLAEIAGGTLFMATYGSDEFVPILKGVDIKFVKPGTKDLYVELSLTEEEAAEKIAPVRERGRGNYFLQVDVHDVDGDVVAQFDFNYYALPAQK</sequence>
<dbReference type="Pfam" id="PF14539">
    <property type="entry name" value="DUF4442"/>
    <property type="match status" value="1"/>
</dbReference>
<evidence type="ECO:0000313" key="3">
    <source>
        <dbReference type="Proteomes" id="UP000253817"/>
    </source>
</evidence>
<reference evidence="2" key="3">
    <citation type="journal article" date="2019" name="Microbiol. Resour. Announc.">
        <title>Draft Genome Sequences of Type Strains of Gordonibacter faecihominis, Paraeggerthella hongkongensis, Parvibacter caecicola,Slackia equolifaciens, Slackia faecicanis, and Slackia isoflavoniconvertens.</title>
        <authorList>
            <person name="Danylec N."/>
            <person name="Stoll D.A."/>
            <person name="Dotsch A."/>
            <person name="Huch M."/>
        </authorList>
    </citation>
    <scope>NUCLEOTIDE SEQUENCE</scope>
    <source>
        <strain evidence="2">DSM 16107</strain>
    </source>
</reference>
<dbReference type="EMBL" id="PPTT01000001">
    <property type="protein sequence ID" value="RDB71764.1"/>
    <property type="molecule type" value="Genomic_DNA"/>
</dbReference>
<organism evidence="2 4">
    <name type="scientific">Eggerthella sinensis</name>
    <dbReference type="NCBI Taxonomy" id="242230"/>
    <lineage>
        <taxon>Bacteria</taxon>
        <taxon>Bacillati</taxon>
        <taxon>Actinomycetota</taxon>
        <taxon>Coriobacteriia</taxon>
        <taxon>Eggerthellales</taxon>
        <taxon>Eggerthellaceae</taxon>
        <taxon>Eggerthella</taxon>
    </lineage>
</organism>
<dbReference type="EMBL" id="QICC01000009">
    <property type="protein sequence ID" value="RNM42616.1"/>
    <property type="molecule type" value="Genomic_DNA"/>
</dbReference>
<evidence type="ECO:0000313" key="4">
    <source>
        <dbReference type="Proteomes" id="UP000270112"/>
    </source>
</evidence>
<name>A0A3N0J0W7_9ACTN</name>
<proteinExistence type="predicted"/>
<dbReference type="InterPro" id="IPR027961">
    <property type="entry name" value="DUF4442"/>
</dbReference>
<dbReference type="SUPFAM" id="SSF54637">
    <property type="entry name" value="Thioesterase/thiol ester dehydrase-isomerase"/>
    <property type="match status" value="1"/>
</dbReference>
<dbReference type="RefSeq" id="WP_114544710.1">
    <property type="nucleotide sequence ID" value="NZ_CALJMG010000183.1"/>
</dbReference>
<comment type="caution">
    <text evidence="2">The sequence shown here is derived from an EMBL/GenBank/DDBJ whole genome shotgun (WGS) entry which is preliminary data.</text>
</comment>
<dbReference type="InterPro" id="IPR029069">
    <property type="entry name" value="HotDog_dom_sf"/>
</dbReference>
<evidence type="ECO:0000313" key="2">
    <source>
        <dbReference type="EMBL" id="RNM42616.1"/>
    </source>
</evidence>
<reference evidence="1 3" key="1">
    <citation type="journal article" date="2018" name="Elife">
        <title>Discovery and characterization of a prevalent human gut bacterial enzyme sufficient for the inactivation of a family of plant toxins.</title>
        <authorList>
            <person name="Koppel N."/>
            <person name="Bisanz J.E."/>
            <person name="Pandelia M.E."/>
            <person name="Turnbaugh P.J."/>
            <person name="Balskus E.P."/>
        </authorList>
    </citation>
    <scope>NUCLEOTIDE SEQUENCE [LARGE SCALE GENOMIC DNA]</scope>
    <source>
        <strain evidence="1 3">DSM 16107</strain>
    </source>
</reference>
<dbReference type="OrthoDB" id="3173842at2"/>
<gene>
    <name evidence="1" type="ORF">C1876_00215</name>
    <name evidence="2" type="ORF">DMP09_03895</name>
</gene>
<protein>
    <submittedName>
        <fullName evidence="2">DUF4442 domain-containing protein</fullName>
    </submittedName>
</protein>
<evidence type="ECO:0000313" key="1">
    <source>
        <dbReference type="EMBL" id="RDB71764.1"/>
    </source>
</evidence>
<reference evidence="4" key="2">
    <citation type="submission" date="2018-05" db="EMBL/GenBank/DDBJ databases">
        <title>Genome Sequencing of selected type strains of the family Eggerthellaceae.</title>
        <authorList>
            <person name="Danylec N."/>
            <person name="Stoll D.A."/>
            <person name="Doetsch A."/>
            <person name="Huch M."/>
        </authorList>
    </citation>
    <scope>NUCLEOTIDE SEQUENCE [LARGE SCALE GENOMIC DNA]</scope>
    <source>
        <strain evidence="4">DSM 16107</strain>
    </source>
</reference>